<dbReference type="InterPro" id="IPR051091">
    <property type="entry name" value="O-Glucosyltr/Glycosyltrsf_90"/>
</dbReference>
<proteinExistence type="predicted"/>
<comment type="caution">
    <text evidence="3">The sequence shown here is derived from an EMBL/GenBank/DDBJ whole genome shotgun (WGS) entry which is preliminary data.</text>
</comment>
<dbReference type="PANTHER" id="PTHR12203:SF61">
    <property type="entry name" value="CAPSULE PROTEIN"/>
    <property type="match status" value="1"/>
</dbReference>
<gene>
    <name evidence="3" type="ORF">QBC37DRAFT_429048</name>
</gene>
<evidence type="ECO:0000259" key="2">
    <source>
        <dbReference type="SMART" id="SM00672"/>
    </source>
</evidence>
<accession>A0AAN7B4S7</accession>
<name>A0AAN7B4S7_9PEZI</name>
<organism evidence="3 4">
    <name type="scientific">Rhypophila decipiens</name>
    <dbReference type="NCBI Taxonomy" id="261697"/>
    <lineage>
        <taxon>Eukaryota</taxon>
        <taxon>Fungi</taxon>
        <taxon>Dikarya</taxon>
        <taxon>Ascomycota</taxon>
        <taxon>Pezizomycotina</taxon>
        <taxon>Sordariomycetes</taxon>
        <taxon>Sordariomycetidae</taxon>
        <taxon>Sordariales</taxon>
        <taxon>Naviculisporaceae</taxon>
        <taxon>Rhypophila</taxon>
    </lineage>
</organism>
<keyword evidence="1" id="KW-0812">Transmembrane</keyword>
<protein>
    <recommendedName>
        <fullName evidence="2">Glycosyl transferase CAP10 domain-containing protein</fullName>
    </recommendedName>
</protein>
<feature type="transmembrane region" description="Helical" evidence="1">
    <location>
        <begin position="290"/>
        <end position="309"/>
    </location>
</feature>
<reference evidence="3" key="1">
    <citation type="journal article" date="2023" name="Mol. Phylogenet. Evol.">
        <title>Genome-scale phylogeny and comparative genomics of the fungal order Sordariales.</title>
        <authorList>
            <person name="Hensen N."/>
            <person name="Bonometti L."/>
            <person name="Westerberg I."/>
            <person name="Brannstrom I.O."/>
            <person name="Guillou S."/>
            <person name="Cros-Aarteil S."/>
            <person name="Calhoun S."/>
            <person name="Haridas S."/>
            <person name="Kuo A."/>
            <person name="Mondo S."/>
            <person name="Pangilinan J."/>
            <person name="Riley R."/>
            <person name="LaButti K."/>
            <person name="Andreopoulos B."/>
            <person name="Lipzen A."/>
            <person name="Chen C."/>
            <person name="Yan M."/>
            <person name="Daum C."/>
            <person name="Ng V."/>
            <person name="Clum A."/>
            <person name="Steindorff A."/>
            <person name="Ohm R.A."/>
            <person name="Martin F."/>
            <person name="Silar P."/>
            <person name="Natvig D.O."/>
            <person name="Lalanne C."/>
            <person name="Gautier V."/>
            <person name="Ament-Velasquez S.L."/>
            <person name="Kruys A."/>
            <person name="Hutchinson M.I."/>
            <person name="Powell A.J."/>
            <person name="Barry K."/>
            <person name="Miller A.N."/>
            <person name="Grigoriev I.V."/>
            <person name="Debuchy R."/>
            <person name="Gladieux P."/>
            <person name="Hiltunen Thoren M."/>
            <person name="Johannesson H."/>
        </authorList>
    </citation>
    <scope>NUCLEOTIDE SEQUENCE</scope>
    <source>
        <strain evidence="3">PSN293</strain>
    </source>
</reference>
<dbReference type="EMBL" id="MU858179">
    <property type="protein sequence ID" value="KAK4210279.1"/>
    <property type="molecule type" value="Genomic_DNA"/>
</dbReference>
<feature type="domain" description="Glycosyl transferase CAP10" evidence="2">
    <location>
        <begin position="660"/>
        <end position="956"/>
    </location>
</feature>
<evidence type="ECO:0000256" key="1">
    <source>
        <dbReference type="SAM" id="Phobius"/>
    </source>
</evidence>
<dbReference type="PANTHER" id="PTHR12203">
    <property type="entry name" value="KDEL LYS-ASP-GLU-LEU CONTAINING - RELATED"/>
    <property type="match status" value="1"/>
</dbReference>
<evidence type="ECO:0000313" key="4">
    <source>
        <dbReference type="Proteomes" id="UP001301769"/>
    </source>
</evidence>
<sequence length="965" mass="108019">MSKIKLLAKSFTTQTAGSALLCSLLAQYLTPTFRQGGGQQESEVLSEAVCWIALPVLFRLFGASRTAGTSRELLPHYHSTDGGQHQQHRQAAGSVWSPGLVAWLVASGVSVACWFKAEVGSLGLFVSLVFLRLMDSVKKQNQHIGNRSSNENLYGMYHLLKTGTADTYTWSYIQPMITPILLLVERKLQSGSNGWSGSSTKASTEEASPYHPHSALAQLLPMLATSLLSIWATLDGNTVRTALSTIPTLALLAVYIPFAASTSSTLGNHSHLKFIPSVGDLEGFVTSGRISLRVVGLLGLVLVGQIWSFGFPTGINFATVLLAGLASAGSWYFTIRTIHCANTGLGNPEKRREHDHGLTQPVSGTSWTIATLISTFSLVASRDPSIQSSHFQALSQVLASLLLLGQIIHNLPRQAKAKSVLWTFALVSIIPYLYHGFVLRQINSTSPSWTPARPHPAEALIQKAGTDFDKLLERQSKTYEEAVNEYKRRYGISPPPGFDKWYELAIANSSPIIDEFETIFENMSPFLKLSGKEISRIVNKASKMPNIELWDCTFTSKDDKAMTQCIHPSRKFDRHISTMFDQMLHDLQGLWLPDIRFLVNHLDEPRVMFPLQPEDPRVAVETYDLSHKPTWDKLTRLCHQSDTHTTNRTYNSYPEVNTYSLPFVTDRHSEQDICQHPEYRTLNGLFTSPTSFNLISGFVPVLSTGAPSTMGDILIPSPAYSESQFRYHPASDPPWSEKHNNLYWAGSNTGGFASDDTAWPFFQRQRFVSKAQNLQVDSQSHTYLTQLASPESNQNQITTLTTNFLNPTQYDVSFTQIFQCTPSQCRSQRSFFHRTIKSRQDPDTALKSKIAFDLDGNGISGRYYKLLSSNSLPFKQTLLREWHDERLWGWVHYVPVSQSLGELPELVRYFSGETGRGQENAKGVADRGKDWVERGLREVDRSLYLYRVLLELGRVMDLTREPSRL</sequence>
<keyword evidence="4" id="KW-1185">Reference proteome</keyword>
<feature type="transmembrane region" description="Helical" evidence="1">
    <location>
        <begin position="315"/>
        <end position="335"/>
    </location>
</feature>
<reference evidence="3" key="2">
    <citation type="submission" date="2023-05" db="EMBL/GenBank/DDBJ databases">
        <authorList>
            <consortium name="Lawrence Berkeley National Laboratory"/>
            <person name="Steindorff A."/>
            <person name="Hensen N."/>
            <person name="Bonometti L."/>
            <person name="Westerberg I."/>
            <person name="Brannstrom I.O."/>
            <person name="Guillou S."/>
            <person name="Cros-Aarteil S."/>
            <person name="Calhoun S."/>
            <person name="Haridas S."/>
            <person name="Kuo A."/>
            <person name="Mondo S."/>
            <person name="Pangilinan J."/>
            <person name="Riley R."/>
            <person name="Labutti K."/>
            <person name="Andreopoulos B."/>
            <person name="Lipzen A."/>
            <person name="Chen C."/>
            <person name="Yanf M."/>
            <person name="Daum C."/>
            <person name="Ng V."/>
            <person name="Clum A."/>
            <person name="Ohm R."/>
            <person name="Martin F."/>
            <person name="Silar P."/>
            <person name="Natvig D."/>
            <person name="Lalanne C."/>
            <person name="Gautier V."/>
            <person name="Ament-Velasquez S.L."/>
            <person name="Kruys A."/>
            <person name="Hutchinson M.I."/>
            <person name="Powell A.J."/>
            <person name="Barry K."/>
            <person name="Miller A.N."/>
            <person name="Grigoriev I.V."/>
            <person name="Debuchy R."/>
            <person name="Gladieux P."/>
            <person name="Thoren M.H."/>
            <person name="Johannesson H."/>
        </authorList>
    </citation>
    <scope>NUCLEOTIDE SEQUENCE</scope>
    <source>
        <strain evidence="3">PSN293</strain>
    </source>
</reference>
<evidence type="ECO:0000313" key="3">
    <source>
        <dbReference type="EMBL" id="KAK4210279.1"/>
    </source>
</evidence>
<keyword evidence="1" id="KW-1133">Transmembrane helix</keyword>
<keyword evidence="1" id="KW-0472">Membrane</keyword>
<dbReference type="SMART" id="SM00672">
    <property type="entry name" value="CAP10"/>
    <property type="match status" value="1"/>
</dbReference>
<dbReference type="InterPro" id="IPR006598">
    <property type="entry name" value="CAP10"/>
</dbReference>
<feature type="transmembrane region" description="Helical" evidence="1">
    <location>
        <begin position="420"/>
        <end position="438"/>
    </location>
</feature>
<dbReference type="AlphaFoldDB" id="A0AAN7B4S7"/>
<dbReference type="Proteomes" id="UP001301769">
    <property type="component" value="Unassembled WGS sequence"/>
</dbReference>